<gene>
    <name evidence="2" type="ORF">SDC9_53271</name>
</gene>
<organism evidence="2">
    <name type="scientific">bioreactor metagenome</name>
    <dbReference type="NCBI Taxonomy" id="1076179"/>
    <lineage>
        <taxon>unclassified sequences</taxon>
        <taxon>metagenomes</taxon>
        <taxon>ecological metagenomes</taxon>
    </lineage>
</organism>
<evidence type="ECO:0000259" key="1">
    <source>
        <dbReference type="Pfam" id="PF04471"/>
    </source>
</evidence>
<protein>
    <recommendedName>
        <fullName evidence="1">Restriction endonuclease type IV Mrr domain-containing protein</fullName>
    </recommendedName>
</protein>
<feature type="domain" description="Restriction endonuclease type IV Mrr" evidence="1">
    <location>
        <begin position="194"/>
        <end position="308"/>
    </location>
</feature>
<proteinExistence type="predicted"/>
<dbReference type="AlphaFoldDB" id="A0A644WTG0"/>
<dbReference type="InterPro" id="IPR011856">
    <property type="entry name" value="tRNA_endonuc-like_dom_sf"/>
</dbReference>
<name>A0A644WTG0_9ZZZZ</name>
<accession>A0A644WTG0</accession>
<sequence length="338" mass="38523">MSMWLCRAGRYGEYENKFLEENCIYCTWSNLPKAITDFPTKHDLQQYFVDNDPDTKVKTAINWASQVWPFGNEMKKGELVILPSKINPVIHFGKIVGDYEFLPKNENPYYHARKVEWFALSVPRSNFEQDILYSFGAFMTICRIRQEDRIKAVIKAFEHGKLAAVETKDKAIEEDGENRDIEMDAIENISSLMIRKAKGHGLAQTVDAILQAKGFTTYVSPAGPDKGVDILASSGVLGFGGQKICVQVKSSDTPIDRIVLDQLGGVMKNFNADYGLLVSWSGFKSSVINETAKQFFDIRLWTHKEIIEEFLKHYDVMDDEIKELIPLKKIWVVNSNDE</sequence>
<dbReference type="PIRSF" id="PIRSF031853">
    <property type="entry name" value="UPC031853"/>
    <property type="match status" value="1"/>
</dbReference>
<dbReference type="EMBL" id="VSSQ01001285">
    <property type="protein sequence ID" value="MPM06967.1"/>
    <property type="molecule type" value="Genomic_DNA"/>
</dbReference>
<dbReference type="InterPro" id="IPR016984">
    <property type="entry name" value="UCP031853"/>
</dbReference>
<dbReference type="Gene3D" id="3.40.1350.10">
    <property type="match status" value="1"/>
</dbReference>
<dbReference type="InterPro" id="IPR007560">
    <property type="entry name" value="Restrct_endonuc_IV_Mrr"/>
</dbReference>
<dbReference type="Pfam" id="PF04471">
    <property type="entry name" value="Mrr_cat"/>
    <property type="match status" value="1"/>
</dbReference>
<dbReference type="SUPFAM" id="SSF52980">
    <property type="entry name" value="Restriction endonuclease-like"/>
    <property type="match status" value="1"/>
</dbReference>
<dbReference type="InterPro" id="IPR011335">
    <property type="entry name" value="Restrct_endonuc-II-like"/>
</dbReference>
<dbReference type="GO" id="GO:0003677">
    <property type="term" value="F:DNA binding"/>
    <property type="evidence" value="ECO:0007669"/>
    <property type="project" value="InterPro"/>
</dbReference>
<dbReference type="GO" id="GO:0009307">
    <property type="term" value="P:DNA restriction-modification system"/>
    <property type="evidence" value="ECO:0007669"/>
    <property type="project" value="InterPro"/>
</dbReference>
<reference evidence="2" key="1">
    <citation type="submission" date="2019-08" db="EMBL/GenBank/DDBJ databases">
        <authorList>
            <person name="Kucharzyk K."/>
            <person name="Murdoch R.W."/>
            <person name="Higgins S."/>
            <person name="Loffler F."/>
        </authorList>
    </citation>
    <scope>NUCLEOTIDE SEQUENCE</scope>
</reference>
<comment type="caution">
    <text evidence="2">The sequence shown here is derived from an EMBL/GenBank/DDBJ whole genome shotgun (WGS) entry which is preliminary data.</text>
</comment>
<evidence type="ECO:0000313" key="2">
    <source>
        <dbReference type="EMBL" id="MPM06967.1"/>
    </source>
</evidence>
<dbReference type="GO" id="GO:0004519">
    <property type="term" value="F:endonuclease activity"/>
    <property type="evidence" value="ECO:0007669"/>
    <property type="project" value="InterPro"/>
</dbReference>